<dbReference type="RefSeq" id="WP_253020866.1">
    <property type="nucleotide sequence ID" value="NZ_JAOSHN010000006.1"/>
</dbReference>
<dbReference type="Gene3D" id="3.30.450.20">
    <property type="entry name" value="PAS domain"/>
    <property type="match status" value="2"/>
</dbReference>
<comment type="caution">
    <text evidence="4">The sequence shown here is derived from an EMBL/GenBank/DDBJ whole genome shotgun (WGS) entry which is preliminary data.</text>
</comment>
<dbReference type="InterPro" id="IPR000160">
    <property type="entry name" value="GGDEF_dom"/>
</dbReference>
<dbReference type="InterPro" id="IPR043128">
    <property type="entry name" value="Rev_trsase/Diguanyl_cyclase"/>
</dbReference>
<keyword evidence="5" id="KW-1185">Reference proteome</keyword>
<dbReference type="NCBIfam" id="TIGR00229">
    <property type="entry name" value="sensory_box"/>
    <property type="match status" value="2"/>
</dbReference>
<dbReference type="Pfam" id="PF00990">
    <property type="entry name" value="GGDEF"/>
    <property type="match status" value="1"/>
</dbReference>
<gene>
    <name evidence="4" type="ORF">OBO34_15800</name>
</gene>
<sequence>MKKTEALVRRNPERNYTIICLDIDRFKIVNDLYGTEEGDRLLQFVANHLKVGTAEAGGAVGRIVADVFACCYPNIGGQYAYIAELITKLFKDYPLQMELVAAIGFYQVEDRFMPASRMCDRALLALKSVKNKSVKNYAVYDQKLRANLILEQEIVNDMESALENREFKVYMQPKCDMDTGKIVGAEALVRWQHPEKGLIPPSEFIPAFEKNQFIIKVDYFIWEEVCRELRRQIAAGKRPIPISVNVSRTNLYQNDLYQQLVSLVERYQIDPALFQLEITETVYARNMEYLSKVVDRLQAYGFTILMDDFGSGYSSLNMLKDIHIDVIKLDMRFLTGETDGHDKGGDIMSSVVRMAKWLNLYVIAEGVETEQQVEFLLSINCHYAQGYYYYRPMPMDVFWNLIEDREKVDDQGMRHKMGDTFHLQELMQPDAWSDALLQNIIGGVAFYEYYNDNLELIRANEGYYAEIGCSEEEVRSYGKHISDMIYEGDKDTFRQLVKAACQYQENGVDGVLRRKLQSGKLIWIQVKVFFLAENRGRKIFYASIRNVTKEKEAEEQLRISEERLRLAMQSTSSILFDLDIKNRALDYGEKDTGLVGLPSHLENVPGCMIEKGLVHPDYTKPLLQMYQDIFDGKPKSGCETLLRASDGSYHWERIRMTSVFDKDGYPAHAVGVVENIDREKEMEHMLAQGGKHLQHSAL</sequence>
<dbReference type="SMART" id="SM00052">
    <property type="entry name" value="EAL"/>
    <property type="match status" value="1"/>
</dbReference>
<dbReference type="PANTHER" id="PTHR44757">
    <property type="entry name" value="DIGUANYLATE CYCLASE DGCP"/>
    <property type="match status" value="1"/>
</dbReference>
<dbReference type="SMART" id="SM00086">
    <property type="entry name" value="PAC"/>
    <property type="match status" value="2"/>
</dbReference>
<dbReference type="PROSITE" id="PS50883">
    <property type="entry name" value="EAL"/>
    <property type="match status" value="1"/>
</dbReference>
<dbReference type="InterPro" id="IPR000700">
    <property type="entry name" value="PAS-assoc_C"/>
</dbReference>
<reference evidence="4" key="1">
    <citation type="submission" date="2022-09" db="EMBL/GenBank/DDBJ databases">
        <title>Culturomic study of gut microbiota in children with autism spectrum disorder.</title>
        <authorList>
            <person name="Efimov B.A."/>
            <person name="Chaplin A.V."/>
            <person name="Sokolova S.R."/>
            <person name="Pikina A.P."/>
            <person name="Korzhanova M."/>
            <person name="Belova V."/>
            <person name="Korostin D."/>
        </authorList>
    </citation>
    <scope>NUCLEOTIDE SEQUENCE</scope>
    <source>
        <strain evidence="4">ASD5510</strain>
    </source>
</reference>
<dbReference type="InterPro" id="IPR035965">
    <property type="entry name" value="PAS-like_dom_sf"/>
</dbReference>
<dbReference type="Pfam" id="PF00563">
    <property type="entry name" value="EAL"/>
    <property type="match status" value="1"/>
</dbReference>
<dbReference type="InterPro" id="IPR000014">
    <property type="entry name" value="PAS"/>
</dbReference>
<dbReference type="Gene3D" id="3.30.70.270">
    <property type="match status" value="1"/>
</dbReference>
<dbReference type="AlphaFoldDB" id="A0A9J6QRD8"/>
<dbReference type="SMART" id="SM00267">
    <property type="entry name" value="GGDEF"/>
    <property type="match status" value="1"/>
</dbReference>
<dbReference type="SUPFAM" id="SSF55073">
    <property type="entry name" value="Nucleotide cyclase"/>
    <property type="match status" value="1"/>
</dbReference>
<feature type="domain" description="GGDEF" evidence="3">
    <location>
        <begin position="14"/>
        <end position="142"/>
    </location>
</feature>
<evidence type="ECO:0000313" key="4">
    <source>
        <dbReference type="EMBL" id="MCU7379809.1"/>
    </source>
</evidence>
<feature type="domain" description="PAC" evidence="1">
    <location>
        <begin position="506"/>
        <end position="559"/>
    </location>
</feature>
<dbReference type="CDD" id="cd01948">
    <property type="entry name" value="EAL"/>
    <property type="match status" value="1"/>
</dbReference>
<dbReference type="InterPro" id="IPR001610">
    <property type="entry name" value="PAC"/>
</dbReference>
<dbReference type="PANTHER" id="PTHR44757:SF2">
    <property type="entry name" value="BIOFILM ARCHITECTURE MAINTENANCE PROTEIN MBAA"/>
    <property type="match status" value="1"/>
</dbReference>
<feature type="domain" description="EAL" evidence="2">
    <location>
        <begin position="151"/>
        <end position="406"/>
    </location>
</feature>
<dbReference type="Proteomes" id="UP001065549">
    <property type="component" value="Unassembled WGS sequence"/>
</dbReference>
<name>A0A9J6QRD8_9FIRM</name>
<protein>
    <submittedName>
        <fullName evidence="4">EAL domain-containing protein</fullName>
    </submittedName>
</protein>
<dbReference type="InterPro" id="IPR052155">
    <property type="entry name" value="Biofilm_reg_signaling"/>
</dbReference>
<dbReference type="PROSITE" id="PS50887">
    <property type="entry name" value="GGDEF"/>
    <property type="match status" value="1"/>
</dbReference>
<dbReference type="EMBL" id="JAOSHN010000006">
    <property type="protein sequence ID" value="MCU7379809.1"/>
    <property type="molecule type" value="Genomic_DNA"/>
</dbReference>
<dbReference type="SUPFAM" id="SSF55785">
    <property type="entry name" value="PYP-like sensor domain (PAS domain)"/>
    <property type="match status" value="2"/>
</dbReference>
<dbReference type="PROSITE" id="PS50113">
    <property type="entry name" value="PAC"/>
    <property type="match status" value="2"/>
</dbReference>
<organism evidence="4 5">
    <name type="scientific">Hominibacterium faecale</name>
    <dbReference type="NCBI Taxonomy" id="2839743"/>
    <lineage>
        <taxon>Bacteria</taxon>
        <taxon>Bacillati</taxon>
        <taxon>Bacillota</taxon>
        <taxon>Clostridia</taxon>
        <taxon>Peptostreptococcales</taxon>
        <taxon>Anaerovoracaceae</taxon>
        <taxon>Hominibacterium</taxon>
    </lineage>
</organism>
<proteinExistence type="predicted"/>
<dbReference type="InterPro" id="IPR029787">
    <property type="entry name" value="Nucleotide_cyclase"/>
</dbReference>
<feature type="domain" description="PAC" evidence="1">
    <location>
        <begin position="636"/>
        <end position="688"/>
    </location>
</feature>
<evidence type="ECO:0000313" key="5">
    <source>
        <dbReference type="Proteomes" id="UP001065549"/>
    </source>
</evidence>
<evidence type="ECO:0000259" key="1">
    <source>
        <dbReference type="PROSITE" id="PS50113"/>
    </source>
</evidence>
<evidence type="ECO:0000259" key="2">
    <source>
        <dbReference type="PROSITE" id="PS50883"/>
    </source>
</evidence>
<accession>A0A9J6QRD8</accession>
<dbReference type="InterPro" id="IPR001633">
    <property type="entry name" value="EAL_dom"/>
</dbReference>
<dbReference type="InterPro" id="IPR035919">
    <property type="entry name" value="EAL_sf"/>
</dbReference>
<evidence type="ECO:0000259" key="3">
    <source>
        <dbReference type="PROSITE" id="PS50887"/>
    </source>
</evidence>
<dbReference type="SUPFAM" id="SSF141868">
    <property type="entry name" value="EAL domain-like"/>
    <property type="match status" value="1"/>
</dbReference>
<dbReference type="Gene3D" id="3.20.20.450">
    <property type="entry name" value="EAL domain"/>
    <property type="match status" value="1"/>
</dbReference>